<dbReference type="RefSeq" id="WP_148928278.1">
    <property type="nucleotide sequence ID" value="NZ_VNHS01000002.1"/>
</dbReference>
<gene>
    <name evidence="1" type="ORF">BCM02_102352</name>
</gene>
<keyword evidence="2" id="KW-1185">Reference proteome</keyword>
<accession>A0A5S5CEK8</accession>
<dbReference type="AlphaFoldDB" id="A0A5S5CEK8"/>
<comment type="caution">
    <text evidence="1">The sequence shown here is derived from an EMBL/GenBank/DDBJ whole genome shotgun (WGS) entry which is preliminary data.</text>
</comment>
<proteinExistence type="predicted"/>
<dbReference type="Proteomes" id="UP000323257">
    <property type="component" value="Unassembled WGS sequence"/>
</dbReference>
<reference evidence="1 2" key="1">
    <citation type="submission" date="2019-07" db="EMBL/GenBank/DDBJ databases">
        <title>Genomic Encyclopedia of Type Strains, Phase III (KMG-III): the genomes of soil and plant-associated and newly described type strains.</title>
        <authorList>
            <person name="Whitman W."/>
        </authorList>
    </citation>
    <scope>NUCLEOTIDE SEQUENCE [LARGE SCALE GENOMIC DNA]</scope>
    <source>
        <strain evidence="1 2">BL24</strain>
    </source>
</reference>
<dbReference type="EMBL" id="VNHS01000002">
    <property type="protein sequence ID" value="TYP77787.1"/>
    <property type="molecule type" value="Genomic_DNA"/>
</dbReference>
<protein>
    <submittedName>
        <fullName evidence="1">Uncharacterized protein</fullName>
    </submittedName>
</protein>
<organism evidence="1 2">
    <name type="scientific">Paenibacillus methanolicus</name>
    <dbReference type="NCBI Taxonomy" id="582686"/>
    <lineage>
        <taxon>Bacteria</taxon>
        <taxon>Bacillati</taxon>
        <taxon>Bacillota</taxon>
        <taxon>Bacilli</taxon>
        <taxon>Bacillales</taxon>
        <taxon>Paenibacillaceae</taxon>
        <taxon>Paenibacillus</taxon>
    </lineage>
</organism>
<sequence length="71" mass="8064">MKVSQWFSRKNKVSGGRTKRLIRISDEVSKLLQKIVITLLIAAVLSQLALQSAPIRRWVTGVDRLEGMPFQ</sequence>
<evidence type="ECO:0000313" key="2">
    <source>
        <dbReference type="Proteomes" id="UP000323257"/>
    </source>
</evidence>
<evidence type="ECO:0000313" key="1">
    <source>
        <dbReference type="EMBL" id="TYP77787.1"/>
    </source>
</evidence>
<name>A0A5S5CEK8_9BACL</name>